<protein>
    <recommendedName>
        <fullName evidence="6">AB hydrolase-1 domain-containing protein</fullName>
    </recommendedName>
</protein>
<dbReference type="GO" id="GO:0047372">
    <property type="term" value="F:monoacylglycerol lipase activity"/>
    <property type="evidence" value="ECO:0007669"/>
    <property type="project" value="TreeGrafter"/>
</dbReference>
<evidence type="ECO:0000259" key="3">
    <source>
        <dbReference type="Pfam" id="PF22990"/>
    </source>
</evidence>
<feature type="transmembrane region" description="Helical" evidence="1">
    <location>
        <begin position="7"/>
        <end position="30"/>
    </location>
</feature>
<dbReference type="AlphaFoldDB" id="A0A9P0G404"/>
<sequence>MIVISIASFLLANMHLVLLFRILVILMPSIQNFLGCLFSPRLYRIYEARQSDDYYKPGGLEKWGDFIVTTFQSVWNLGFYIYPAIALIIYKKGLLGPDPTLFVAKLAAGTGLLLTVAVCIRSYGRVSSPKYMNFYQILLSAQQNLTEHNKKSLLHYDFDFSGWPIEFSWRDAEKDDASKSLSEDWKNEGFYGLLGKTLDGPFSMLIYVVSHAFAISIVYPGSMSFINYVMNSNLSDGRKKLIVAEMGERFKIHTRDGNDLDTMFVDRRGKTHLGKTLVICSEGNAGFYEVGIMVTPLDSGYSVLGWNHPGFGASTGTPYPDQEQKAIDCVIQFAVHHLKFEISDIILFGWSIGGYVSSYAASRYQDFNATVIDASFDDILPLAIPRMPSFLSFIVSRVMRENINLTPGELIKQYKGPVFLFRRSDDEIIAINPGSILTNRGNDLLKCILSSRFPALMNNFTEPELDNWLSKSVNTLKDVHNDVKDAQCESILSEYIEQHGKSYPMSIGETMDVASKSQLLLYLAKRHMADYKSTHCPPLPARMFQKALNTVIID</sequence>
<dbReference type="GO" id="GO:0012505">
    <property type="term" value="C:endomembrane system"/>
    <property type="evidence" value="ECO:0007669"/>
    <property type="project" value="TreeGrafter"/>
</dbReference>
<dbReference type="InterPro" id="IPR000073">
    <property type="entry name" value="AB_hydrolase_1"/>
</dbReference>
<feature type="domain" description="Phosphatidylserine Lipase ABHD16 N-terminal" evidence="3">
    <location>
        <begin position="32"/>
        <end position="159"/>
    </location>
</feature>
<dbReference type="GO" id="GO:0006660">
    <property type="term" value="P:phosphatidylserine catabolic process"/>
    <property type="evidence" value="ECO:0007669"/>
    <property type="project" value="TreeGrafter"/>
</dbReference>
<evidence type="ECO:0000313" key="5">
    <source>
        <dbReference type="Proteomes" id="UP001152759"/>
    </source>
</evidence>
<dbReference type="InterPro" id="IPR029058">
    <property type="entry name" value="AB_hydrolase_fold"/>
</dbReference>
<dbReference type="Gene3D" id="3.40.50.1820">
    <property type="entry name" value="alpha/beta hydrolase"/>
    <property type="match status" value="1"/>
</dbReference>
<dbReference type="Pfam" id="PF22990">
    <property type="entry name" value="ABHD16_N"/>
    <property type="match status" value="1"/>
</dbReference>
<keyword evidence="1" id="KW-1133">Transmembrane helix</keyword>
<evidence type="ECO:0008006" key="6">
    <source>
        <dbReference type="Google" id="ProtNLM"/>
    </source>
</evidence>
<name>A0A9P0G404_BEMTA</name>
<evidence type="ECO:0000313" key="4">
    <source>
        <dbReference type="EMBL" id="CAH0763092.1"/>
    </source>
</evidence>
<dbReference type="EMBL" id="OU963871">
    <property type="protein sequence ID" value="CAH0763092.1"/>
    <property type="molecule type" value="Genomic_DNA"/>
</dbReference>
<dbReference type="GO" id="GO:0004620">
    <property type="term" value="F:phospholipase activity"/>
    <property type="evidence" value="ECO:0007669"/>
    <property type="project" value="TreeGrafter"/>
</dbReference>
<feature type="transmembrane region" description="Helical" evidence="1">
    <location>
        <begin position="204"/>
        <end position="230"/>
    </location>
</feature>
<organism evidence="4 5">
    <name type="scientific">Bemisia tabaci</name>
    <name type="common">Sweetpotato whitefly</name>
    <name type="synonym">Aleurodes tabaci</name>
    <dbReference type="NCBI Taxonomy" id="7038"/>
    <lineage>
        <taxon>Eukaryota</taxon>
        <taxon>Metazoa</taxon>
        <taxon>Ecdysozoa</taxon>
        <taxon>Arthropoda</taxon>
        <taxon>Hexapoda</taxon>
        <taxon>Insecta</taxon>
        <taxon>Pterygota</taxon>
        <taxon>Neoptera</taxon>
        <taxon>Paraneoptera</taxon>
        <taxon>Hemiptera</taxon>
        <taxon>Sternorrhyncha</taxon>
        <taxon>Aleyrodoidea</taxon>
        <taxon>Aleyrodidae</taxon>
        <taxon>Aleyrodinae</taxon>
        <taxon>Bemisia</taxon>
    </lineage>
</organism>
<dbReference type="SUPFAM" id="SSF53474">
    <property type="entry name" value="alpha/beta-Hydrolases"/>
    <property type="match status" value="1"/>
</dbReference>
<proteinExistence type="predicted"/>
<dbReference type="PANTHER" id="PTHR12277:SF72">
    <property type="entry name" value="BAT5L PROTEIN"/>
    <property type="match status" value="1"/>
</dbReference>
<evidence type="ECO:0000259" key="2">
    <source>
        <dbReference type="Pfam" id="PF00561"/>
    </source>
</evidence>
<keyword evidence="5" id="KW-1185">Reference proteome</keyword>
<dbReference type="Pfam" id="PF00561">
    <property type="entry name" value="Abhydrolase_1"/>
    <property type="match status" value="1"/>
</dbReference>
<reference evidence="4" key="1">
    <citation type="submission" date="2021-12" db="EMBL/GenBank/DDBJ databases">
        <authorList>
            <person name="King R."/>
        </authorList>
    </citation>
    <scope>NUCLEOTIDE SEQUENCE</scope>
</reference>
<evidence type="ECO:0000256" key="1">
    <source>
        <dbReference type="SAM" id="Phobius"/>
    </source>
</evidence>
<gene>
    <name evidence="4" type="ORF">BEMITA_LOCUS3142</name>
</gene>
<feature type="domain" description="AB hydrolase-1" evidence="2">
    <location>
        <begin position="279"/>
        <end position="406"/>
    </location>
</feature>
<dbReference type="Proteomes" id="UP001152759">
    <property type="component" value="Chromosome 10"/>
</dbReference>
<accession>A0A9P0G404</accession>
<dbReference type="InterPro" id="IPR054518">
    <property type="entry name" value="ABHD16_N"/>
</dbReference>
<keyword evidence="1" id="KW-0812">Transmembrane</keyword>
<dbReference type="GO" id="GO:0052651">
    <property type="term" value="P:monoacylglycerol catabolic process"/>
    <property type="evidence" value="ECO:0007669"/>
    <property type="project" value="TreeGrafter"/>
</dbReference>
<dbReference type="PANTHER" id="PTHR12277">
    <property type="entry name" value="ALPHA/BETA HYDROLASE DOMAIN-CONTAINING PROTEIN"/>
    <property type="match status" value="1"/>
</dbReference>
<feature type="transmembrane region" description="Helical" evidence="1">
    <location>
        <begin position="102"/>
        <end position="124"/>
    </location>
</feature>
<feature type="transmembrane region" description="Helical" evidence="1">
    <location>
        <begin position="66"/>
        <end position="90"/>
    </location>
</feature>
<keyword evidence="1" id="KW-0472">Membrane</keyword>